<dbReference type="Gene3D" id="3.90.190.20">
    <property type="entry name" value="Mur ligase, C-terminal domain"/>
    <property type="match status" value="1"/>
</dbReference>
<comment type="cofactor">
    <cofactor evidence="17">
        <name>a monovalent cation</name>
        <dbReference type="ChEBI" id="CHEBI:60242"/>
    </cofactor>
    <text evidence="17">A monovalent cation.</text>
</comment>
<evidence type="ECO:0000256" key="17">
    <source>
        <dbReference type="PIRNR" id="PIRNR038895"/>
    </source>
</evidence>
<evidence type="ECO:0000256" key="4">
    <source>
        <dbReference type="ARBA" id="ARBA00005150"/>
    </source>
</evidence>
<evidence type="ECO:0000256" key="15">
    <source>
        <dbReference type="ARBA" id="ARBA00023136"/>
    </source>
</evidence>
<keyword evidence="10 18" id="KW-0547">Nucleotide-binding</keyword>
<evidence type="ECO:0000256" key="5">
    <source>
        <dbReference type="ARBA" id="ARBA00008276"/>
    </source>
</evidence>
<feature type="binding site" evidence="19">
    <location>
        <position position="128"/>
    </location>
    <ligand>
        <name>Mg(2+)</name>
        <dbReference type="ChEBI" id="CHEBI:18420"/>
        <label>1</label>
    </ligand>
</feature>
<comment type="function">
    <text evidence="17">Catalyzes conversion of folates to polyglutamate derivatives allowing concentration of folate compounds in the cell and the intracellular retention of these cofactors, which are important substrates for most of the folate-dependent enzymes that are involved in one-carbon transfer reactions involved in purine, pyrimidine and amino acid synthesis.</text>
</comment>
<dbReference type="OrthoDB" id="5212574at2759"/>
<keyword evidence="13 19" id="KW-0460">Magnesium</keyword>
<feature type="binding site" evidence="19">
    <location>
        <position position="230"/>
    </location>
    <ligand>
        <name>Mg(2+)</name>
        <dbReference type="ChEBI" id="CHEBI:18420"/>
        <label>1</label>
    </ligand>
</feature>
<keyword evidence="14" id="KW-0496">Mitochondrion</keyword>
<evidence type="ECO:0000256" key="7">
    <source>
        <dbReference type="ARBA" id="ARBA00022563"/>
    </source>
</evidence>
<dbReference type="InterPro" id="IPR018109">
    <property type="entry name" value="Folylpolyglutamate_synth_CS"/>
</dbReference>
<dbReference type="PANTHER" id="PTHR11136">
    <property type="entry name" value="FOLYLPOLYGLUTAMATE SYNTHASE-RELATED"/>
    <property type="match status" value="1"/>
</dbReference>
<dbReference type="EMBL" id="KZ613516">
    <property type="protein sequence ID" value="PMD15000.1"/>
    <property type="molecule type" value="Genomic_DNA"/>
</dbReference>
<dbReference type="PROSITE" id="PS01011">
    <property type="entry name" value="FOLYLPOLYGLU_SYNT_1"/>
    <property type="match status" value="1"/>
</dbReference>
<evidence type="ECO:0000256" key="1">
    <source>
        <dbReference type="ARBA" id="ARBA00004273"/>
    </source>
</evidence>
<evidence type="ECO:0000256" key="9">
    <source>
        <dbReference type="ARBA" id="ARBA00022723"/>
    </source>
</evidence>
<evidence type="ECO:0000256" key="6">
    <source>
        <dbReference type="ARBA" id="ARBA00022490"/>
    </source>
</evidence>
<accession>A0A2J6PLW5</accession>
<evidence type="ECO:0000256" key="10">
    <source>
        <dbReference type="ARBA" id="ARBA00022741"/>
    </source>
</evidence>
<dbReference type="Gene3D" id="3.40.1190.10">
    <property type="entry name" value="Mur-like, catalytic domain"/>
    <property type="match status" value="1"/>
</dbReference>
<feature type="binding site" evidence="18">
    <location>
        <position position="361"/>
    </location>
    <ligand>
        <name>ATP</name>
        <dbReference type="ChEBI" id="CHEBI:30616"/>
    </ligand>
</feature>
<dbReference type="STRING" id="1745343.A0A2J6PLW5"/>
<dbReference type="InterPro" id="IPR023600">
    <property type="entry name" value="Folylpolyglutamate_synth_euk"/>
</dbReference>
<reference evidence="20 21" key="1">
    <citation type="submission" date="2016-05" db="EMBL/GenBank/DDBJ databases">
        <title>A degradative enzymes factory behind the ericoid mycorrhizal symbiosis.</title>
        <authorList>
            <consortium name="DOE Joint Genome Institute"/>
            <person name="Martino E."/>
            <person name="Morin E."/>
            <person name="Grelet G."/>
            <person name="Kuo A."/>
            <person name="Kohler A."/>
            <person name="Daghino S."/>
            <person name="Barry K."/>
            <person name="Choi C."/>
            <person name="Cichocki N."/>
            <person name="Clum A."/>
            <person name="Copeland A."/>
            <person name="Hainaut M."/>
            <person name="Haridas S."/>
            <person name="Labutti K."/>
            <person name="Lindquist E."/>
            <person name="Lipzen A."/>
            <person name="Khouja H.-R."/>
            <person name="Murat C."/>
            <person name="Ohm R."/>
            <person name="Olson A."/>
            <person name="Spatafora J."/>
            <person name="Veneault-Fourrey C."/>
            <person name="Henrissat B."/>
            <person name="Grigoriev I."/>
            <person name="Martin F."/>
            <person name="Perotto S."/>
        </authorList>
    </citation>
    <scope>NUCLEOTIDE SEQUENCE [LARGE SCALE GENOMIC DNA]</scope>
    <source>
        <strain evidence="20 21">UAMH 7357</strain>
    </source>
</reference>
<dbReference type="GO" id="GO:0004326">
    <property type="term" value="F:tetrahydrofolylpolyglutamate synthase activity"/>
    <property type="evidence" value="ECO:0007669"/>
    <property type="project" value="UniProtKB-EC"/>
</dbReference>
<keyword evidence="6" id="KW-0963">Cytoplasm</keyword>
<evidence type="ECO:0000256" key="13">
    <source>
        <dbReference type="ARBA" id="ARBA00022842"/>
    </source>
</evidence>
<dbReference type="GO" id="GO:0006730">
    <property type="term" value="P:one-carbon metabolic process"/>
    <property type="evidence" value="ECO:0007669"/>
    <property type="project" value="UniProtKB-KW"/>
</dbReference>
<evidence type="ECO:0000313" key="20">
    <source>
        <dbReference type="EMBL" id="PMD15000.1"/>
    </source>
</evidence>
<evidence type="ECO:0000256" key="3">
    <source>
        <dbReference type="ARBA" id="ARBA00004496"/>
    </source>
</evidence>
<comment type="subcellular location">
    <subcellularLocation>
        <location evidence="3">Cytoplasm</location>
    </subcellularLocation>
    <subcellularLocation>
        <location evidence="1">Mitochondrion inner membrane</location>
    </subcellularLocation>
    <subcellularLocation>
        <location evidence="2">Mitochondrion matrix</location>
    </subcellularLocation>
</comment>
<dbReference type="InterPro" id="IPR036615">
    <property type="entry name" value="Mur_ligase_C_dom_sf"/>
</dbReference>
<organism evidence="20 21">
    <name type="scientific">Hyaloscypha hepaticicola</name>
    <dbReference type="NCBI Taxonomy" id="2082293"/>
    <lineage>
        <taxon>Eukaryota</taxon>
        <taxon>Fungi</taxon>
        <taxon>Dikarya</taxon>
        <taxon>Ascomycota</taxon>
        <taxon>Pezizomycotina</taxon>
        <taxon>Leotiomycetes</taxon>
        <taxon>Helotiales</taxon>
        <taxon>Hyaloscyphaceae</taxon>
        <taxon>Hyaloscypha</taxon>
    </lineage>
</organism>
<evidence type="ECO:0000256" key="8">
    <source>
        <dbReference type="ARBA" id="ARBA00022598"/>
    </source>
</evidence>
<evidence type="ECO:0000256" key="2">
    <source>
        <dbReference type="ARBA" id="ARBA00004305"/>
    </source>
</evidence>
<keyword evidence="12 18" id="KW-0067">ATP-binding</keyword>
<protein>
    <recommendedName>
        <fullName evidence="17">Folylpolyglutamate synthase</fullName>
        <ecNumber evidence="17">6.3.2.17</ecNumber>
    </recommendedName>
    <alternativeName>
        <fullName evidence="17">Folylpoly-gamma-glutamate synthetase</fullName>
    </alternativeName>
    <alternativeName>
        <fullName evidence="17">Tetrahydrofolylpolyglutamate synthase</fullName>
    </alternativeName>
</protein>
<evidence type="ECO:0000256" key="11">
    <source>
        <dbReference type="ARBA" id="ARBA00022792"/>
    </source>
</evidence>
<keyword evidence="9 19" id="KW-0479">Metal-binding</keyword>
<dbReference type="EC" id="6.3.2.17" evidence="17"/>
<dbReference type="PIRSF" id="PIRSF038895">
    <property type="entry name" value="FPGS"/>
    <property type="match status" value="1"/>
</dbReference>
<dbReference type="Proteomes" id="UP000235672">
    <property type="component" value="Unassembled WGS sequence"/>
</dbReference>
<evidence type="ECO:0000256" key="14">
    <source>
        <dbReference type="ARBA" id="ARBA00023128"/>
    </source>
</evidence>
<keyword evidence="11" id="KW-0999">Mitochondrion inner membrane</keyword>
<dbReference type="GO" id="GO:0005743">
    <property type="term" value="C:mitochondrial inner membrane"/>
    <property type="evidence" value="ECO:0007669"/>
    <property type="project" value="UniProtKB-SubCell"/>
</dbReference>
<gene>
    <name evidence="20" type="ORF">NA56DRAFT_650408</name>
</gene>
<feature type="binding site" evidence="19">
    <location>
        <position position="200"/>
    </location>
    <ligand>
        <name>Mg(2+)</name>
        <dbReference type="ChEBI" id="CHEBI:18420"/>
        <label>1</label>
    </ligand>
</feature>
<dbReference type="PROSITE" id="PS01012">
    <property type="entry name" value="FOLYLPOLYGLU_SYNT_2"/>
    <property type="match status" value="1"/>
</dbReference>
<comment type="pathway">
    <text evidence="4 17">Cofactor biosynthesis; tetrahydrofolylpolyglutamate biosynthesis.</text>
</comment>
<evidence type="ECO:0000256" key="18">
    <source>
        <dbReference type="PIRSR" id="PIRSR038895-1"/>
    </source>
</evidence>
<keyword evidence="21" id="KW-1185">Reference proteome</keyword>
<dbReference type="GO" id="GO:0005829">
    <property type="term" value="C:cytosol"/>
    <property type="evidence" value="ECO:0007669"/>
    <property type="project" value="TreeGrafter"/>
</dbReference>
<dbReference type="SUPFAM" id="SSF53623">
    <property type="entry name" value="MurD-like peptide ligases, catalytic domain"/>
    <property type="match status" value="1"/>
</dbReference>
<comment type="similarity">
    <text evidence="5 17">Belongs to the folylpolyglutamate synthase family.</text>
</comment>
<dbReference type="GO" id="GO:0046872">
    <property type="term" value="F:metal ion binding"/>
    <property type="evidence" value="ECO:0007669"/>
    <property type="project" value="UniProtKB-KW"/>
</dbReference>
<evidence type="ECO:0000313" key="21">
    <source>
        <dbReference type="Proteomes" id="UP000235672"/>
    </source>
</evidence>
<dbReference type="GO" id="GO:0005524">
    <property type="term" value="F:ATP binding"/>
    <property type="evidence" value="ECO:0007669"/>
    <property type="project" value="UniProtKB-KW"/>
</dbReference>
<feature type="binding site" evidence="18">
    <location>
        <position position="347"/>
    </location>
    <ligand>
        <name>ATP</name>
        <dbReference type="ChEBI" id="CHEBI:30616"/>
    </ligand>
</feature>
<comment type="catalytic activity">
    <reaction evidence="16 17">
        <text>(6S)-5,6,7,8-tetrahydrofolyl-(gamma-L-Glu)(n) + L-glutamate + ATP = (6S)-5,6,7,8-tetrahydrofolyl-(gamma-L-Glu)(n+1) + ADP + phosphate + H(+)</text>
        <dbReference type="Rhea" id="RHEA:10580"/>
        <dbReference type="Rhea" id="RHEA-COMP:14738"/>
        <dbReference type="Rhea" id="RHEA-COMP:14740"/>
        <dbReference type="ChEBI" id="CHEBI:15378"/>
        <dbReference type="ChEBI" id="CHEBI:29985"/>
        <dbReference type="ChEBI" id="CHEBI:30616"/>
        <dbReference type="ChEBI" id="CHEBI:43474"/>
        <dbReference type="ChEBI" id="CHEBI:141005"/>
        <dbReference type="ChEBI" id="CHEBI:456216"/>
        <dbReference type="EC" id="6.3.2.17"/>
    </reaction>
</comment>
<sequence>MATILRRAFRSALLTSLPGRALFSSQPSFTGRSFRDALALLDTLQTNQQVVKSISASGRNANEAAIPEMREWFRRAGYTTNDFADHQRFIHVAGTKGKGSVCAMVESILLQFRSGQKNKIGKIGMYTSPHLVSVTERIRIDGLPISQRTFARYFFEIWDRLNAANQQGDIESTKPSYFRYLTILALHAFKQEGVETAIIECGIGGEYDSTNILPRDAVTTTAITSLGLDHVEMLGVKIEDIAWHKSGIMKDRVKVFTVKQVPGAQAILEQRASAKGASLVLVEPISTLQDIKLGLEGDFQKENAALAVSVAASHLNELAVDVSLPVPVNTLPGEFTTGLETVDWPGRCQVIQDGNITWCLDGAHTEESIRAAAIWYHGCLVKAHSGLEPPIATMLMFNQTDRNGAALLRQLMTALYTCRNAGSLGVFYPRNPPLAGGSRRLGSSIFTYAAFPASSPSRQGEQTRDLTAQERLGSVYQSLDGNALYMPYATVAEAVELAQRVSRGDERLLVLVTGSLYLVGGVLQSLNIGK</sequence>
<evidence type="ECO:0000256" key="12">
    <source>
        <dbReference type="ARBA" id="ARBA00022840"/>
    </source>
</evidence>
<evidence type="ECO:0000256" key="16">
    <source>
        <dbReference type="ARBA" id="ARBA00047493"/>
    </source>
</evidence>
<keyword evidence="8 17" id="KW-0436">Ligase</keyword>
<dbReference type="InterPro" id="IPR001645">
    <property type="entry name" value="Folylpolyglutamate_synth"/>
</dbReference>
<dbReference type="SUPFAM" id="SSF53244">
    <property type="entry name" value="MurD-like peptide ligases, peptide-binding domain"/>
    <property type="match status" value="1"/>
</dbReference>
<dbReference type="AlphaFoldDB" id="A0A2J6PLW5"/>
<dbReference type="PANTHER" id="PTHR11136:SF5">
    <property type="entry name" value="FOLYLPOLYGLUTAMATE SYNTHASE, MITOCHONDRIAL"/>
    <property type="match status" value="1"/>
</dbReference>
<proteinExistence type="inferred from homology"/>
<dbReference type="UniPathway" id="UPA00850"/>
<dbReference type="NCBIfam" id="TIGR01499">
    <property type="entry name" value="folC"/>
    <property type="match status" value="1"/>
</dbReference>
<keyword evidence="7 17" id="KW-0554">One-carbon metabolism</keyword>
<keyword evidence="15" id="KW-0472">Membrane</keyword>
<evidence type="ECO:0000256" key="19">
    <source>
        <dbReference type="PIRSR" id="PIRSR038895-2"/>
    </source>
</evidence>
<dbReference type="GO" id="GO:0005759">
    <property type="term" value="C:mitochondrial matrix"/>
    <property type="evidence" value="ECO:0007669"/>
    <property type="project" value="UniProtKB-SubCell"/>
</dbReference>
<name>A0A2J6PLW5_9HELO</name>
<dbReference type="InterPro" id="IPR036565">
    <property type="entry name" value="Mur-like_cat_sf"/>
</dbReference>